<sequence length="207" mass="23168">MHAQQQIFLPSQQGVCRASLLAQSHLVVFLLCLLMLVNEIVAIKLSGSSPFFSHWHDIFCTLFFGDYSGTRVLPPPQYVRIALTHHRDFRVFNSCEARIWICTISKYGALWPSTPARNISRPPARLGVRKSTSSALARRSYHSPSGSLTCCARPVRNREPSTLGLFHCDALTMSGVHYNIGRRWCPICTYTFRSRPTAVCGVTSAIP</sequence>
<dbReference type="Proteomes" id="UP001362999">
    <property type="component" value="Unassembled WGS sequence"/>
</dbReference>
<proteinExistence type="predicted"/>
<keyword evidence="3" id="KW-1185">Reference proteome</keyword>
<feature type="transmembrane region" description="Helical" evidence="1">
    <location>
        <begin position="20"/>
        <end position="41"/>
    </location>
</feature>
<keyword evidence="1" id="KW-0812">Transmembrane</keyword>
<comment type="caution">
    <text evidence="2">The sequence shown here is derived from an EMBL/GenBank/DDBJ whole genome shotgun (WGS) entry which is preliminary data.</text>
</comment>
<evidence type="ECO:0000313" key="3">
    <source>
        <dbReference type="Proteomes" id="UP001362999"/>
    </source>
</evidence>
<accession>A0AAW0EGV4</accession>
<reference evidence="2 3" key="1">
    <citation type="journal article" date="2024" name="J Genomics">
        <title>Draft genome sequencing and assembly of Favolaschia claudopus CIRM-BRFM 2984 isolated from oak limbs.</title>
        <authorList>
            <person name="Navarro D."/>
            <person name="Drula E."/>
            <person name="Chaduli D."/>
            <person name="Cazenave R."/>
            <person name="Ahrendt S."/>
            <person name="Wang J."/>
            <person name="Lipzen A."/>
            <person name="Daum C."/>
            <person name="Barry K."/>
            <person name="Grigoriev I.V."/>
            <person name="Favel A."/>
            <person name="Rosso M.N."/>
            <person name="Martin F."/>
        </authorList>
    </citation>
    <scope>NUCLEOTIDE SEQUENCE [LARGE SCALE GENOMIC DNA]</scope>
    <source>
        <strain evidence="2 3">CIRM-BRFM 2984</strain>
    </source>
</reference>
<evidence type="ECO:0008006" key="4">
    <source>
        <dbReference type="Google" id="ProtNLM"/>
    </source>
</evidence>
<keyword evidence="1" id="KW-1133">Transmembrane helix</keyword>
<name>A0AAW0EGV4_9AGAR</name>
<protein>
    <recommendedName>
        <fullName evidence="4">Secreted protein</fullName>
    </recommendedName>
</protein>
<evidence type="ECO:0000313" key="2">
    <source>
        <dbReference type="EMBL" id="KAK7063823.1"/>
    </source>
</evidence>
<dbReference type="EMBL" id="JAWWNJ010000001">
    <property type="protein sequence ID" value="KAK7063823.1"/>
    <property type="molecule type" value="Genomic_DNA"/>
</dbReference>
<gene>
    <name evidence="2" type="ORF">R3P38DRAFT_2820590</name>
</gene>
<dbReference type="AlphaFoldDB" id="A0AAW0EGV4"/>
<organism evidence="2 3">
    <name type="scientific">Favolaschia claudopus</name>
    <dbReference type="NCBI Taxonomy" id="2862362"/>
    <lineage>
        <taxon>Eukaryota</taxon>
        <taxon>Fungi</taxon>
        <taxon>Dikarya</taxon>
        <taxon>Basidiomycota</taxon>
        <taxon>Agaricomycotina</taxon>
        <taxon>Agaricomycetes</taxon>
        <taxon>Agaricomycetidae</taxon>
        <taxon>Agaricales</taxon>
        <taxon>Marasmiineae</taxon>
        <taxon>Mycenaceae</taxon>
        <taxon>Favolaschia</taxon>
    </lineage>
</organism>
<keyword evidence="1" id="KW-0472">Membrane</keyword>
<evidence type="ECO:0000256" key="1">
    <source>
        <dbReference type="SAM" id="Phobius"/>
    </source>
</evidence>